<evidence type="ECO:0000313" key="3">
    <source>
        <dbReference type="Proteomes" id="UP001148614"/>
    </source>
</evidence>
<dbReference type="Proteomes" id="UP001148614">
    <property type="component" value="Unassembled WGS sequence"/>
</dbReference>
<dbReference type="AlphaFoldDB" id="A0A9W8TKR1"/>
<dbReference type="InterPro" id="IPR036322">
    <property type="entry name" value="WD40_repeat_dom_sf"/>
</dbReference>
<evidence type="ECO:0000313" key="2">
    <source>
        <dbReference type="EMBL" id="KAJ3570380.1"/>
    </source>
</evidence>
<dbReference type="InterPro" id="IPR039719">
    <property type="entry name" value="FBXO28"/>
</dbReference>
<dbReference type="PANTHER" id="PTHR13252:SF9">
    <property type="entry name" value="F-BOX ONLY PROTEIN 28"/>
    <property type="match status" value="1"/>
</dbReference>
<dbReference type="PROSITE" id="PS50181">
    <property type="entry name" value="FBOX"/>
    <property type="match status" value="1"/>
</dbReference>
<accession>A0A9W8TKR1</accession>
<dbReference type="InterPro" id="IPR001810">
    <property type="entry name" value="F-box_dom"/>
</dbReference>
<protein>
    <recommendedName>
        <fullName evidence="1">F-box domain-containing protein</fullName>
    </recommendedName>
</protein>
<dbReference type="VEuPathDB" id="FungiDB:F4678DRAFT_449292"/>
<reference evidence="2" key="1">
    <citation type="submission" date="2022-07" db="EMBL/GenBank/DDBJ databases">
        <title>Genome Sequence of Xylaria arbuscula.</title>
        <authorList>
            <person name="Buettner E."/>
        </authorList>
    </citation>
    <scope>NUCLEOTIDE SEQUENCE</scope>
    <source>
        <strain evidence="2">VT107</strain>
    </source>
</reference>
<sequence length="622" mass="69847">MTVARSRLELLPEEILLHTIQFLQVRDVVKLQSVSRQLCRICRDNPHWRGRCLDSSTFLERVSLFRRGSDWVDEEGIPLSRAAPADLHPLQHQNVIETIGLLSSRKREKEYSRIAANWDPTFPGEKTSWYHEYIQRNAPVVTNWFQRPQDPDGSADDPVDVRGVTLYEPYKTENQLFAVSPLDDGSICIWDVKGSKGKKGSILSRSKPGLLWNPQGTSFGDVSYHSIDRGIIECVSVDSQRHAAFFALGTNLVEVDLRTQHVTSTTSFERVIMTMSAANPTVPLTIGTFNSLYLHDYRIRNAPPGQQGEVVEALEVDSPSLSNVLVDWPPLPLYAALAQPGPQYIHHMDRPGQRSELSDDIFVAGRFTSILHYDRRMFPSIQGSLHSGGRICCLTSLPYPFSSVDSDLRRRLELTEEQVTKSKNAAGGRTLIACGEYNTKGSLEIYGLSSTLKDGETYISYDSTTKNRQTASSSKLLSVINHGNRIVFSDGQGYLKWVERDGFTEVRRHKIGKVEKVTHRSLFGSMPGSDDIARKLLSTRTEAGSGINNDDDILFWTGETLGLIGFSSRAGFSPEEFVENTKTPEEKAAEEEEQVYAERMRVALERQADEVRFVQNLGMPRT</sequence>
<organism evidence="2 3">
    <name type="scientific">Xylaria arbuscula</name>
    <dbReference type="NCBI Taxonomy" id="114810"/>
    <lineage>
        <taxon>Eukaryota</taxon>
        <taxon>Fungi</taxon>
        <taxon>Dikarya</taxon>
        <taxon>Ascomycota</taxon>
        <taxon>Pezizomycotina</taxon>
        <taxon>Sordariomycetes</taxon>
        <taxon>Xylariomycetidae</taxon>
        <taxon>Xylariales</taxon>
        <taxon>Xylariaceae</taxon>
        <taxon>Xylaria</taxon>
    </lineage>
</organism>
<proteinExistence type="predicted"/>
<dbReference type="SUPFAM" id="SSF50978">
    <property type="entry name" value="WD40 repeat-like"/>
    <property type="match status" value="1"/>
</dbReference>
<dbReference type="Gene3D" id="1.20.1280.50">
    <property type="match status" value="1"/>
</dbReference>
<dbReference type="PANTHER" id="PTHR13252">
    <property type="entry name" value="F-BOX ONLY PROTEIN 28"/>
    <property type="match status" value="1"/>
</dbReference>
<dbReference type="SMART" id="SM00256">
    <property type="entry name" value="FBOX"/>
    <property type="match status" value="1"/>
</dbReference>
<dbReference type="GO" id="GO:0000209">
    <property type="term" value="P:protein polyubiquitination"/>
    <property type="evidence" value="ECO:0007669"/>
    <property type="project" value="TreeGrafter"/>
</dbReference>
<dbReference type="SUPFAM" id="SSF81383">
    <property type="entry name" value="F-box domain"/>
    <property type="match status" value="1"/>
</dbReference>
<keyword evidence="3" id="KW-1185">Reference proteome</keyword>
<dbReference type="InterPro" id="IPR036047">
    <property type="entry name" value="F-box-like_dom_sf"/>
</dbReference>
<feature type="domain" description="F-box" evidence="1">
    <location>
        <begin position="5"/>
        <end position="51"/>
    </location>
</feature>
<evidence type="ECO:0000259" key="1">
    <source>
        <dbReference type="PROSITE" id="PS50181"/>
    </source>
</evidence>
<dbReference type="EMBL" id="JANPWZ010000942">
    <property type="protein sequence ID" value="KAJ3570380.1"/>
    <property type="molecule type" value="Genomic_DNA"/>
</dbReference>
<dbReference type="Pfam" id="PF12937">
    <property type="entry name" value="F-box-like"/>
    <property type="match status" value="1"/>
</dbReference>
<name>A0A9W8TKR1_9PEZI</name>
<gene>
    <name evidence="2" type="ORF">NPX13_g5749</name>
</gene>
<comment type="caution">
    <text evidence="2">The sequence shown here is derived from an EMBL/GenBank/DDBJ whole genome shotgun (WGS) entry which is preliminary data.</text>
</comment>